<dbReference type="RefSeq" id="WP_014183012.1">
    <property type="nucleotide sequence ID" value="NC_016584.1"/>
</dbReference>
<feature type="domain" description="Formylmethanofuran dehydrogenase subunit E" evidence="5">
    <location>
        <begin position="14"/>
        <end position="102"/>
    </location>
</feature>
<dbReference type="SUPFAM" id="SSF143555">
    <property type="entry name" value="FwdE-like"/>
    <property type="match status" value="1"/>
</dbReference>
<keyword evidence="2" id="KW-0863">Zinc-finger</keyword>
<dbReference type="InterPro" id="IPR026328">
    <property type="entry name" value="FmdE"/>
</dbReference>
<sequence>MCREKTPWERVAEFHGHECPGLAIGFKACEAAIRKMGIRFSADEEIVCVTENDACGVDAIQVLTGCTFGKGNLLYKGTGKIAYSFFNRSNGEKLRMVIKPLNDTMDRQQRQDYILSSPIDELFNFSEPTFDLPEKAKIFTTIICEHCGEGAPEHKIRINDGKKVCLDCFKDYSRGW</sequence>
<dbReference type="GO" id="GO:0008270">
    <property type="term" value="F:zinc ion binding"/>
    <property type="evidence" value="ECO:0007669"/>
    <property type="project" value="UniProtKB-KW"/>
</dbReference>
<feature type="domain" description="Zinc finger DksA/TraR C4-type" evidence="4">
    <location>
        <begin position="141"/>
        <end position="174"/>
    </location>
</feature>
<protein>
    <submittedName>
        <fullName evidence="6">Formylmethanofuran dehydrogenase subunit E</fullName>
    </submittedName>
</protein>
<dbReference type="PANTHER" id="PTHR39418">
    <property type="entry name" value="DEHYDROGENASE-RELATED"/>
    <property type="match status" value="1"/>
</dbReference>
<dbReference type="PATRIC" id="fig|768706.3.peg.451"/>
<dbReference type="Proteomes" id="UP000006346">
    <property type="component" value="Chromosome"/>
</dbReference>
<keyword evidence="1" id="KW-0479">Metal-binding</keyword>
<dbReference type="AlphaFoldDB" id="G7WA48"/>
<dbReference type="Gene3D" id="3.30.1330.130">
    <property type="match status" value="1"/>
</dbReference>
<accession>G7WA48</accession>
<dbReference type="EMBL" id="CP003108">
    <property type="protein sequence ID" value="AET66186.1"/>
    <property type="molecule type" value="Genomic_DNA"/>
</dbReference>
<name>G7WA48_DESOD</name>
<proteinExistence type="predicted"/>
<dbReference type="STRING" id="768706.Desor_0484"/>
<dbReference type="Pfam" id="PF02663">
    <property type="entry name" value="FmdE"/>
    <property type="match status" value="1"/>
</dbReference>
<dbReference type="PIRSF" id="PIRSF006578">
    <property type="entry name" value="FwdE"/>
    <property type="match status" value="1"/>
</dbReference>
<dbReference type="Pfam" id="PF01258">
    <property type="entry name" value="zf-dskA_traR"/>
    <property type="match status" value="1"/>
</dbReference>
<keyword evidence="3" id="KW-0862">Zinc</keyword>
<dbReference type="eggNOG" id="COG2191">
    <property type="taxonomic scope" value="Bacteria"/>
</dbReference>
<dbReference type="OrthoDB" id="9804309at2"/>
<dbReference type="InterPro" id="IPR053194">
    <property type="entry name" value="tRNA_methyltr_O"/>
</dbReference>
<reference evidence="6 7" key="2">
    <citation type="journal article" date="2012" name="J. Bacteriol.">
        <title>Complete genome sequences of Desulfosporosinus orientis DSM765T, Desulfosporosinus youngiae DSM17734T, Desulfosporosinus meridiei DSM13257T, and Desulfosporosinus acidiphilus DSM22704T.</title>
        <authorList>
            <person name="Pester M."/>
            <person name="Brambilla E."/>
            <person name="Alazard D."/>
            <person name="Rattei T."/>
            <person name="Weinmaier T."/>
            <person name="Han J."/>
            <person name="Lucas S."/>
            <person name="Lapidus A."/>
            <person name="Cheng J.F."/>
            <person name="Goodwin L."/>
            <person name="Pitluck S."/>
            <person name="Peters L."/>
            <person name="Ovchinnikova G."/>
            <person name="Teshima H."/>
            <person name="Detter J.C."/>
            <person name="Han C.S."/>
            <person name="Tapia R."/>
            <person name="Land M.L."/>
            <person name="Hauser L."/>
            <person name="Kyrpides N.C."/>
            <person name="Ivanova N.N."/>
            <person name="Pagani I."/>
            <person name="Huntmann M."/>
            <person name="Wei C.L."/>
            <person name="Davenport K.W."/>
            <person name="Daligault H."/>
            <person name="Chain P.S."/>
            <person name="Chen A."/>
            <person name="Mavromatis K."/>
            <person name="Markowitz V."/>
            <person name="Szeto E."/>
            <person name="Mikhailova N."/>
            <person name="Pati A."/>
            <person name="Wagner M."/>
            <person name="Woyke T."/>
            <person name="Ollivier B."/>
            <person name="Klenk H.P."/>
            <person name="Spring S."/>
            <person name="Loy A."/>
        </authorList>
    </citation>
    <scope>NUCLEOTIDE SEQUENCE [LARGE SCALE GENOMIC DNA]</scope>
    <source>
        <strain evidence="7">ATCC 19365 / DSM 765 / NCIMB 8382 / VKM B-1628</strain>
    </source>
</reference>
<reference evidence="7" key="1">
    <citation type="submission" date="2011-11" db="EMBL/GenBank/DDBJ databases">
        <title>Complete sequence of Desulfosporosinus orientis DSM 765.</title>
        <authorList>
            <person name="Lucas S."/>
            <person name="Han J."/>
            <person name="Lapidus A."/>
            <person name="Cheng J.-F."/>
            <person name="Goodwin L."/>
            <person name="Pitluck S."/>
            <person name="Peters L."/>
            <person name="Ovchinnikova G."/>
            <person name="Teshima H."/>
            <person name="Detter J.C."/>
            <person name="Han C."/>
            <person name="Tapia R."/>
            <person name="Land M."/>
            <person name="Hauser L."/>
            <person name="Kyrpides N."/>
            <person name="Ivanova N."/>
            <person name="Pagani I."/>
            <person name="Pester M."/>
            <person name="Spring S."/>
            <person name="Ollivier B."/>
            <person name="Rattei T."/>
            <person name="Klenk H.-P."/>
            <person name="Wagner M."/>
            <person name="Loy A."/>
            <person name="Woyke T."/>
        </authorList>
    </citation>
    <scope>NUCLEOTIDE SEQUENCE [LARGE SCALE GENOMIC DNA]</scope>
    <source>
        <strain evidence="7">ATCC 19365 / DSM 765 / NCIMB 8382 / VKM B-1628</strain>
    </source>
</reference>
<dbReference type="KEGG" id="dor:Desor_0484"/>
<evidence type="ECO:0000259" key="5">
    <source>
        <dbReference type="Pfam" id="PF02663"/>
    </source>
</evidence>
<evidence type="ECO:0000313" key="6">
    <source>
        <dbReference type="EMBL" id="AET66186.1"/>
    </source>
</evidence>
<dbReference type="InterPro" id="IPR003814">
    <property type="entry name" value="FmdEsu_dom"/>
</dbReference>
<evidence type="ECO:0000259" key="4">
    <source>
        <dbReference type="Pfam" id="PF01258"/>
    </source>
</evidence>
<organism evidence="6 7">
    <name type="scientific">Desulfosporosinus orientis (strain ATCC 19365 / DSM 765 / NCIMB 8382 / VKM B-1628 / Singapore I)</name>
    <name type="common">Desulfotomaculum orientis</name>
    <dbReference type="NCBI Taxonomy" id="768706"/>
    <lineage>
        <taxon>Bacteria</taxon>
        <taxon>Bacillati</taxon>
        <taxon>Bacillota</taxon>
        <taxon>Clostridia</taxon>
        <taxon>Eubacteriales</taxon>
        <taxon>Desulfitobacteriaceae</taxon>
        <taxon>Desulfosporosinus</taxon>
    </lineage>
</organism>
<evidence type="ECO:0000256" key="2">
    <source>
        <dbReference type="ARBA" id="ARBA00022771"/>
    </source>
</evidence>
<evidence type="ECO:0000256" key="1">
    <source>
        <dbReference type="ARBA" id="ARBA00022723"/>
    </source>
</evidence>
<evidence type="ECO:0000256" key="3">
    <source>
        <dbReference type="ARBA" id="ARBA00022833"/>
    </source>
</evidence>
<dbReference type="PANTHER" id="PTHR39418:SF1">
    <property type="entry name" value="DEHYDROGENASE"/>
    <property type="match status" value="1"/>
</dbReference>
<keyword evidence="7" id="KW-1185">Reference proteome</keyword>
<dbReference type="InterPro" id="IPR000962">
    <property type="entry name" value="Znf_DskA_TraR"/>
</dbReference>
<gene>
    <name evidence="6" type="ordered locus">Desor_0484</name>
</gene>
<evidence type="ECO:0000313" key="7">
    <source>
        <dbReference type="Proteomes" id="UP000006346"/>
    </source>
</evidence>
<dbReference type="HOGENOM" id="CLU_087508_0_0_9"/>